<gene>
    <name evidence="2" type="ORF">THRCLA_02934</name>
</gene>
<sequence>MVEYSKRQTKRKKSKVVDPTELRRKAALYNVGTKEQCPRITTQKHTSKENPIPQYGRPLTSQIGFVQDLQSTPPNNSTTKHSSKEWRLGHSNSATSFKLAGQGTDGLLVPSVGSRQVLATANMTDEFKNLILAYPPPKVIEVATDVANPTEWIKRFEAVPSTCSYNVNLPRAWKGLEPQEDTVHDKTWIPPSSPPKEHYFQTQLDKLENNNGTNNTKIAAEPLNAMPLRNNPCNPIPNYQLPEQTAQNFIRQAQKAERAYLQVEAKVNTLKDPSLMYSLPIASHGRACRLGLEALHTDVSVNLEKKKLRPKSALHAVQGSQPMVKVAGATTRPKTARLSFLRSATVYCIDTPERNTVAEYAEKMLLEKEKRKSVIGQKYAVMERNKTIVHRSIDFIFTCLRNQALLNVPNHLKALYEAMDIEDYMKLLQITTNPRPGRRSLLHVDALMKAYDAGFDSAALPPLWLDRKQFAVALQQLKFSNADINLLFNAFDFELEHKVEIGEICREIRTLQLAKQKQIMPHLLLSGDKSRLRESF</sequence>
<evidence type="ECO:0000313" key="3">
    <source>
        <dbReference type="Proteomes" id="UP000243217"/>
    </source>
</evidence>
<dbReference type="Proteomes" id="UP000243217">
    <property type="component" value="Unassembled WGS sequence"/>
</dbReference>
<evidence type="ECO:0000256" key="1">
    <source>
        <dbReference type="SAM" id="MobiDB-lite"/>
    </source>
</evidence>
<reference evidence="2 3" key="1">
    <citation type="journal article" date="2014" name="Genome Biol. Evol.">
        <title>The secreted proteins of Achlya hypogyna and Thraustotheca clavata identify the ancestral oomycete secretome and reveal gene acquisitions by horizontal gene transfer.</title>
        <authorList>
            <person name="Misner I."/>
            <person name="Blouin N."/>
            <person name="Leonard G."/>
            <person name="Richards T.A."/>
            <person name="Lane C.E."/>
        </authorList>
    </citation>
    <scope>NUCLEOTIDE SEQUENCE [LARGE SCALE GENOMIC DNA]</scope>
    <source>
        <strain evidence="2 3">ATCC 34112</strain>
    </source>
</reference>
<protein>
    <recommendedName>
        <fullName evidence="4">EF-hand domain-containing protein</fullName>
    </recommendedName>
</protein>
<feature type="region of interest" description="Disordered" evidence="1">
    <location>
        <begin position="1"/>
        <end position="21"/>
    </location>
</feature>
<dbReference type="OrthoDB" id="72651at2759"/>
<name>A0A1W0A3M1_9STRA</name>
<accession>A0A1W0A3M1</accession>
<evidence type="ECO:0000313" key="2">
    <source>
        <dbReference type="EMBL" id="OQS04855.1"/>
    </source>
</evidence>
<evidence type="ECO:0008006" key="4">
    <source>
        <dbReference type="Google" id="ProtNLM"/>
    </source>
</evidence>
<dbReference type="EMBL" id="JNBS01000539">
    <property type="protein sequence ID" value="OQS04855.1"/>
    <property type="molecule type" value="Genomic_DNA"/>
</dbReference>
<comment type="caution">
    <text evidence="2">The sequence shown here is derived from an EMBL/GenBank/DDBJ whole genome shotgun (WGS) entry which is preliminary data.</text>
</comment>
<proteinExistence type="predicted"/>
<dbReference type="AlphaFoldDB" id="A0A1W0A3M1"/>
<organism evidence="2 3">
    <name type="scientific">Thraustotheca clavata</name>
    <dbReference type="NCBI Taxonomy" id="74557"/>
    <lineage>
        <taxon>Eukaryota</taxon>
        <taxon>Sar</taxon>
        <taxon>Stramenopiles</taxon>
        <taxon>Oomycota</taxon>
        <taxon>Saprolegniomycetes</taxon>
        <taxon>Saprolegniales</taxon>
        <taxon>Achlyaceae</taxon>
        <taxon>Thraustotheca</taxon>
    </lineage>
</organism>
<keyword evidence="3" id="KW-1185">Reference proteome</keyword>